<feature type="domain" description="Ephrin RBD" evidence="8">
    <location>
        <begin position="1"/>
        <end position="55"/>
    </location>
</feature>
<proteinExistence type="inferred from homology"/>
<keyword evidence="10" id="KW-1185">Reference proteome</keyword>
<dbReference type="GO" id="GO:0046875">
    <property type="term" value="F:ephrin receptor binding"/>
    <property type="evidence" value="ECO:0007669"/>
    <property type="project" value="TreeGrafter"/>
</dbReference>
<dbReference type="PANTHER" id="PTHR11304:SF29">
    <property type="entry name" value="EPHRIN"/>
    <property type="match status" value="1"/>
</dbReference>
<feature type="compositionally biased region" description="Basic and acidic residues" evidence="7">
    <location>
        <begin position="182"/>
        <end position="192"/>
    </location>
</feature>
<dbReference type="GO" id="GO:0048013">
    <property type="term" value="P:ephrin receptor signaling pathway"/>
    <property type="evidence" value="ECO:0007669"/>
    <property type="project" value="TreeGrafter"/>
</dbReference>
<dbReference type="AlphaFoldDB" id="A0A0J7KQ12"/>
<dbReference type="InterPro" id="IPR008972">
    <property type="entry name" value="Cupredoxin"/>
</dbReference>
<evidence type="ECO:0000313" key="9">
    <source>
        <dbReference type="EMBL" id="KMQ92442.1"/>
    </source>
</evidence>
<evidence type="ECO:0000259" key="8">
    <source>
        <dbReference type="PROSITE" id="PS51551"/>
    </source>
</evidence>
<accession>A0A0J7KQ12</accession>
<evidence type="ECO:0000256" key="2">
    <source>
        <dbReference type="ARBA" id="ARBA00022729"/>
    </source>
</evidence>
<evidence type="ECO:0000256" key="6">
    <source>
        <dbReference type="PROSITE-ProRule" id="PRU00884"/>
    </source>
</evidence>
<dbReference type="STRING" id="67767.A0A0J7KQ12"/>
<gene>
    <name evidence="9" type="ORF">RF55_7558</name>
</gene>
<dbReference type="GO" id="GO:0007411">
    <property type="term" value="P:axon guidance"/>
    <property type="evidence" value="ECO:0007669"/>
    <property type="project" value="TreeGrafter"/>
</dbReference>
<feature type="compositionally biased region" description="Low complexity" evidence="7">
    <location>
        <begin position="78"/>
        <end position="92"/>
    </location>
</feature>
<evidence type="ECO:0000256" key="5">
    <source>
        <dbReference type="ARBA" id="ARBA00023180"/>
    </source>
</evidence>
<comment type="similarity">
    <text evidence="6">Belongs to the ephrin family.</text>
</comment>
<dbReference type="PROSITE" id="PS51551">
    <property type="entry name" value="EPHRIN_RBD_2"/>
    <property type="match status" value="1"/>
</dbReference>
<dbReference type="InterPro" id="IPR031328">
    <property type="entry name" value="Ephrin"/>
</dbReference>
<comment type="caution">
    <text evidence="6">Lacks conserved residue(s) required for the propagation of feature annotation.</text>
</comment>
<keyword evidence="3" id="KW-0472">Membrane</keyword>
<dbReference type="Pfam" id="PF00812">
    <property type="entry name" value="Ephrin"/>
    <property type="match status" value="1"/>
</dbReference>
<feature type="region of interest" description="Disordered" evidence="7">
    <location>
        <begin position="78"/>
        <end position="192"/>
    </location>
</feature>
<dbReference type="InterPro" id="IPR001799">
    <property type="entry name" value="Ephrin_RBD"/>
</dbReference>
<dbReference type="SUPFAM" id="SSF49503">
    <property type="entry name" value="Cupredoxins"/>
    <property type="match status" value="1"/>
</dbReference>
<dbReference type="OrthoDB" id="6250301at2759"/>
<dbReference type="PaxDb" id="67767-A0A0J7KQ12"/>
<comment type="subcellular location">
    <subcellularLocation>
        <location evidence="1">Membrane</location>
    </subcellularLocation>
</comment>
<dbReference type="GO" id="GO:0005886">
    <property type="term" value="C:plasma membrane"/>
    <property type="evidence" value="ECO:0007669"/>
    <property type="project" value="TreeGrafter"/>
</dbReference>
<name>A0A0J7KQ12_LASNI</name>
<evidence type="ECO:0000313" key="10">
    <source>
        <dbReference type="Proteomes" id="UP000036403"/>
    </source>
</evidence>
<dbReference type="PANTHER" id="PTHR11304">
    <property type="entry name" value="EPHRIN"/>
    <property type="match status" value="1"/>
</dbReference>
<keyword evidence="5" id="KW-0325">Glycoprotein</keyword>
<protein>
    <submittedName>
        <fullName evidence="9">Ephrin-B2</fullName>
    </submittedName>
</protein>
<evidence type="ECO:0000256" key="1">
    <source>
        <dbReference type="ARBA" id="ARBA00004370"/>
    </source>
</evidence>
<reference evidence="9 10" key="1">
    <citation type="submission" date="2015-04" db="EMBL/GenBank/DDBJ databases">
        <title>Lasius niger genome sequencing.</title>
        <authorList>
            <person name="Konorov E.A."/>
            <person name="Nikitin M.A."/>
            <person name="Kirill M.V."/>
            <person name="Chang P."/>
        </authorList>
    </citation>
    <scope>NUCLEOTIDE SEQUENCE [LARGE SCALE GENOMIC DNA]</scope>
    <source>
        <tissue evidence="9">Whole</tissue>
    </source>
</reference>
<dbReference type="Gene3D" id="2.60.40.420">
    <property type="entry name" value="Cupredoxins - blue copper proteins"/>
    <property type="match status" value="1"/>
</dbReference>
<dbReference type="Proteomes" id="UP000036403">
    <property type="component" value="Unassembled WGS sequence"/>
</dbReference>
<keyword evidence="4" id="KW-1015">Disulfide bond</keyword>
<evidence type="ECO:0000256" key="4">
    <source>
        <dbReference type="ARBA" id="ARBA00023157"/>
    </source>
</evidence>
<dbReference type="EMBL" id="LBMM01004409">
    <property type="protein sequence ID" value="KMQ92442.1"/>
    <property type="molecule type" value="Genomic_DNA"/>
</dbReference>
<evidence type="ECO:0000256" key="7">
    <source>
        <dbReference type="SAM" id="MobiDB-lite"/>
    </source>
</evidence>
<keyword evidence="2" id="KW-0732">Signal</keyword>
<evidence type="ECO:0000256" key="3">
    <source>
        <dbReference type="ARBA" id="ARBA00023136"/>
    </source>
</evidence>
<sequence>MYFTITFRPFTPQPGGLEFLPGHDYYFISTSSKDDLHRRIGGRCTSHNMKVVFKVCCGNDAETSSSSATSRNNSVVVTSSTVPSSSSTSTAVLGGGAAGLPPPPPPPIVYRGGDRFYPGGNIHHRPDHHQPGTAAPTLSHVPPPAVYPAHPHPHQPQPPIHNGPPSSITPTKTSTGQKKKNKEYSDHPNEVVKNEELTYNGANSYTTQFRYAQNLILAMGSLLMSTLLQQLLR</sequence>
<organism evidence="9 10">
    <name type="scientific">Lasius niger</name>
    <name type="common">Black garden ant</name>
    <dbReference type="NCBI Taxonomy" id="67767"/>
    <lineage>
        <taxon>Eukaryota</taxon>
        <taxon>Metazoa</taxon>
        <taxon>Ecdysozoa</taxon>
        <taxon>Arthropoda</taxon>
        <taxon>Hexapoda</taxon>
        <taxon>Insecta</taxon>
        <taxon>Pterygota</taxon>
        <taxon>Neoptera</taxon>
        <taxon>Endopterygota</taxon>
        <taxon>Hymenoptera</taxon>
        <taxon>Apocrita</taxon>
        <taxon>Aculeata</taxon>
        <taxon>Formicoidea</taxon>
        <taxon>Formicidae</taxon>
        <taxon>Formicinae</taxon>
        <taxon>Lasius</taxon>
        <taxon>Lasius</taxon>
    </lineage>
</organism>
<feature type="compositionally biased region" description="Low complexity" evidence="7">
    <location>
        <begin position="163"/>
        <end position="175"/>
    </location>
</feature>
<comment type="caution">
    <text evidence="9">The sequence shown here is derived from an EMBL/GenBank/DDBJ whole genome shotgun (WGS) entry which is preliminary data.</text>
</comment>